<dbReference type="GO" id="GO:0050660">
    <property type="term" value="F:flavin adenine dinucleotide binding"/>
    <property type="evidence" value="ECO:0007669"/>
    <property type="project" value="TreeGrafter"/>
</dbReference>
<dbReference type="Gene3D" id="3.50.50.60">
    <property type="entry name" value="FAD/NAD(P)-binding domain"/>
    <property type="match status" value="1"/>
</dbReference>
<dbReference type="PRINTS" id="PR00411">
    <property type="entry name" value="PNDRDTASEI"/>
</dbReference>
<keyword evidence="1" id="KW-0560">Oxidoreductase</keyword>
<dbReference type="EMBL" id="RAVZ01000335">
    <property type="protein sequence ID" value="RKG75383.1"/>
    <property type="molecule type" value="Genomic_DNA"/>
</dbReference>
<reference evidence="4" key="1">
    <citation type="submission" date="2018-09" db="EMBL/GenBank/DDBJ databases">
        <authorList>
            <person name="Livingstone P.G."/>
            <person name="Whitworth D.E."/>
        </authorList>
    </citation>
    <scope>NUCLEOTIDE SEQUENCE [LARGE SCALE GENOMIC DNA]</scope>
    <source>
        <strain evidence="4">CA054A</strain>
    </source>
</reference>
<dbReference type="PANTHER" id="PTHR43539:SF91">
    <property type="entry name" value="FAD-DEPENDENT URATE HYDROXYLASE"/>
    <property type="match status" value="1"/>
</dbReference>
<dbReference type="GO" id="GO:0004497">
    <property type="term" value="F:monooxygenase activity"/>
    <property type="evidence" value="ECO:0007669"/>
    <property type="project" value="TreeGrafter"/>
</dbReference>
<dbReference type="InterPro" id="IPR050982">
    <property type="entry name" value="Auxin_biosynth/cation_transpt"/>
</dbReference>
<dbReference type="OrthoDB" id="8671611at2"/>
<dbReference type="InterPro" id="IPR036188">
    <property type="entry name" value="FAD/NAD-bd_sf"/>
</dbReference>
<name>A0A3A8ICN1_9BACT</name>
<sequence>MQDREPLASPPRPPHGLEALEDALRRDLDILSYPARSWVPPRSTPDGRRILDVLIVGGGQSGLGAAFGLMRERVTNVLVLDDGKDGFHGPWKTFARMITLRTPKYLTGPDFNIPNLSFRAWYEAQHGEEGFRQVALIPKELWADYLLWYRRVLAIPIRCGTRAGALHWRADLDCFEVPITHAGETQTLLARKVVLATGIDGSGRWEAPPEVQPLPRSLWAHTHDPIDFEALRGKRVGVLGAGASAFDNASVALETGAGRVDLFYRRKKLPNVNPYRWAEFVGFLRHHADLPDKDRWRFIRQIIEMGQLPPKDTFERARRSSAFHLHAESPWVEVKQQDGQAVVRTPHGTHTFDFLIIASGFTTDLSMRPELAELHPHIALWKNRFTPPENERHADLLRHPYLGPSFEFQEKEPGTAPWIHGVFNYTFGCLLSLGFGGASISGMKYSLPRLVGGITRQLYTDDSEQHFRALADYAMTEFEP</sequence>
<keyword evidence="4" id="KW-1185">Reference proteome</keyword>
<dbReference type="PANTHER" id="PTHR43539">
    <property type="entry name" value="FLAVIN-BINDING MONOOXYGENASE-LIKE PROTEIN (AFU_ORTHOLOGUE AFUA_4G09220)"/>
    <property type="match status" value="1"/>
</dbReference>
<gene>
    <name evidence="3" type="ORF">D7V88_33645</name>
</gene>
<dbReference type="SUPFAM" id="SSF51905">
    <property type="entry name" value="FAD/NAD(P)-binding domain"/>
    <property type="match status" value="1"/>
</dbReference>
<proteinExistence type="predicted"/>
<dbReference type="Pfam" id="PF13454">
    <property type="entry name" value="NAD_binding_9"/>
    <property type="match status" value="1"/>
</dbReference>
<evidence type="ECO:0000313" key="4">
    <source>
        <dbReference type="Proteomes" id="UP000268094"/>
    </source>
</evidence>
<dbReference type="RefSeq" id="WP_120544709.1">
    <property type="nucleotide sequence ID" value="NZ_RAVZ01000335.1"/>
</dbReference>
<dbReference type="InterPro" id="IPR038732">
    <property type="entry name" value="HpyO/CreE_NAD-binding"/>
</dbReference>
<evidence type="ECO:0000259" key="2">
    <source>
        <dbReference type="Pfam" id="PF13454"/>
    </source>
</evidence>
<evidence type="ECO:0000256" key="1">
    <source>
        <dbReference type="ARBA" id="ARBA00023002"/>
    </source>
</evidence>
<comment type="caution">
    <text evidence="3">The sequence shown here is derived from an EMBL/GenBank/DDBJ whole genome shotgun (WGS) entry which is preliminary data.</text>
</comment>
<organism evidence="3 4">
    <name type="scientific">Corallococcus terminator</name>
    <dbReference type="NCBI Taxonomy" id="2316733"/>
    <lineage>
        <taxon>Bacteria</taxon>
        <taxon>Pseudomonadati</taxon>
        <taxon>Myxococcota</taxon>
        <taxon>Myxococcia</taxon>
        <taxon>Myxococcales</taxon>
        <taxon>Cystobacterineae</taxon>
        <taxon>Myxococcaceae</taxon>
        <taxon>Corallococcus</taxon>
    </lineage>
</organism>
<dbReference type="AlphaFoldDB" id="A0A3A8ICN1"/>
<feature type="domain" description="FAD-dependent urate hydroxylase HpyO/Asp monooxygenase CreE-like FAD/NAD(P)-binding" evidence="2">
    <location>
        <begin position="55"/>
        <end position="198"/>
    </location>
</feature>
<accession>A0A3A8ICN1</accession>
<dbReference type="Proteomes" id="UP000268094">
    <property type="component" value="Unassembled WGS sequence"/>
</dbReference>
<protein>
    <submittedName>
        <fullName evidence="3">NAD(P)/FAD-dependent oxidoreductase</fullName>
    </submittedName>
</protein>
<evidence type="ECO:0000313" key="3">
    <source>
        <dbReference type="EMBL" id="RKG75383.1"/>
    </source>
</evidence>